<protein>
    <submittedName>
        <fullName evidence="2">Uncharacterized protein</fullName>
    </submittedName>
</protein>
<evidence type="ECO:0000313" key="2">
    <source>
        <dbReference type="EMBL" id="PIV46769.1"/>
    </source>
</evidence>
<evidence type="ECO:0000256" key="1">
    <source>
        <dbReference type="SAM" id="Coils"/>
    </source>
</evidence>
<name>A0A2M7DD14_9BACT</name>
<dbReference type="EMBL" id="PETV01000095">
    <property type="protein sequence ID" value="PIV46769.1"/>
    <property type="molecule type" value="Genomic_DNA"/>
</dbReference>
<proteinExistence type="predicted"/>
<feature type="coiled-coil region" evidence="1">
    <location>
        <begin position="66"/>
        <end position="108"/>
    </location>
</feature>
<dbReference type="Proteomes" id="UP000229030">
    <property type="component" value="Unassembled WGS sequence"/>
</dbReference>
<comment type="caution">
    <text evidence="2">The sequence shown here is derived from an EMBL/GenBank/DDBJ whole genome shotgun (WGS) entry which is preliminary data.</text>
</comment>
<organism evidence="2 3">
    <name type="scientific">bacterium (Candidatus Gribaldobacteria) CG02_land_8_20_14_3_00_41_15</name>
    <dbReference type="NCBI Taxonomy" id="2014270"/>
    <lineage>
        <taxon>Bacteria</taxon>
        <taxon>Candidatus Gribaldobacteria</taxon>
    </lineage>
</organism>
<reference evidence="3" key="1">
    <citation type="submission" date="2017-09" db="EMBL/GenBank/DDBJ databases">
        <title>Depth-based differentiation of microbial function through sediment-hosted aquifers and enrichment of novel symbionts in the deep terrestrial subsurface.</title>
        <authorList>
            <person name="Probst A.J."/>
            <person name="Ladd B."/>
            <person name="Jarett J.K."/>
            <person name="Geller-Mcgrath D.E."/>
            <person name="Sieber C.M.K."/>
            <person name="Emerson J.B."/>
            <person name="Anantharaman K."/>
            <person name="Thomas B.C."/>
            <person name="Malmstrom R."/>
            <person name="Stieglmeier M."/>
            <person name="Klingl A."/>
            <person name="Woyke T."/>
            <person name="Ryan C.M."/>
            <person name="Banfield J.F."/>
        </authorList>
    </citation>
    <scope>NUCLEOTIDE SEQUENCE [LARGE SCALE GENOMIC DNA]</scope>
</reference>
<keyword evidence="1" id="KW-0175">Coiled coil</keyword>
<accession>A0A2M7DD14</accession>
<evidence type="ECO:0000313" key="3">
    <source>
        <dbReference type="Proteomes" id="UP000229030"/>
    </source>
</evidence>
<dbReference type="AlphaFoldDB" id="A0A2M7DD14"/>
<sequence>MREACPLCRMVLPGNFDSNKDIIAVRAGNGGIIHVFKDALTDQLHKIGVDRELLTRIRHTRPGEVFEEIEELVKQAIANIREMAVQTAKRTKRAVEEVIAEVRSLLEQLIKTLSLNISLSPT</sequence>
<gene>
    <name evidence="2" type="ORF">COS21_03550</name>
</gene>